<dbReference type="GO" id="GO:0003729">
    <property type="term" value="F:mRNA binding"/>
    <property type="evidence" value="ECO:0007669"/>
    <property type="project" value="TreeGrafter"/>
</dbReference>
<dbReference type="PROSITE" id="PS01358">
    <property type="entry name" value="ZF_RANBP2_1"/>
    <property type="match status" value="1"/>
</dbReference>
<dbReference type="RefSeq" id="XP_044619993.1">
    <property type="nucleotide sequence ID" value="XM_044764058.2"/>
</dbReference>
<feature type="compositionally biased region" description="Polar residues" evidence="7">
    <location>
        <begin position="306"/>
        <end position="326"/>
    </location>
</feature>
<organism evidence="9 10">
    <name type="scientific">Equus asinus</name>
    <name type="common">Donkey</name>
    <name type="synonym">Equus africanus asinus</name>
    <dbReference type="NCBI Taxonomy" id="9793"/>
    <lineage>
        <taxon>Eukaryota</taxon>
        <taxon>Metazoa</taxon>
        <taxon>Chordata</taxon>
        <taxon>Craniata</taxon>
        <taxon>Vertebrata</taxon>
        <taxon>Euteleostomi</taxon>
        <taxon>Mammalia</taxon>
        <taxon>Eutheria</taxon>
        <taxon>Laurasiatheria</taxon>
        <taxon>Perissodactyla</taxon>
        <taxon>Equidae</taxon>
        <taxon>Equus</taxon>
    </lineage>
</organism>
<evidence type="ECO:0000256" key="1">
    <source>
        <dbReference type="ARBA" id="ARBA00008287"/>
    </source>
</evidence>
<keyword evidence="2" id="KW-0479">Metal-binding</keyword>
<name>A0A9L0JX95_EQUAS</name>
<dbReference type="Pfam" id="PF00641">
    <property type="entry name" value="Zn_ribbon_RanBP"/>
    <property type="match status" value="1"/>
</dbReference>
<keyword evidence="4" id="KW-0862">Zinc</keyword>
<dbReference type="Ensembl" id="ENSEAST00005062421.1">
    <property type="protein sequence ID" value="ENSEASP00005054667.1"/>
    <property type="gene ID" value="ENSEASG00005038276.1"/>
</dbReference>
<evidence type="ECO:0000313" key="10">
    <source>
        <dbReference type="Proteomes" id="UP000694387"/>
    </source>
</evidence>
<keyword evidence="3 5" id="KW-0863">Zinc-finger</keyword>
<dbReference type="Pfam" id="PF15186">
    <property type="entry name" value="TEX13"/>
    <property type="match status" value="1"/>
</dbReference>
<comment type="similarity">
    <text evidence="1">Belongs to the TEX13 family.</text>
</comment>
<dbReference type="SMART" id="SM00547">
    <property type="entry name" value="ZnF_RBZ"/>
    <property type="match status" value="1"/>
</dbReference>
<dbReference type="PROSITE" id="PS50199">
    <property type="entry name" value="ZF_RANBP2_2"/>
    <property type="match status" value="1"/>
</dbReference>
<feature type="compositionally biased region" description="Basic and acidic residues" evidence="7">
    <location>
        <begin position="332"/>
        <end position="344"/>
    </location>
</feature>
<evidence type="ECO:0000256" key="4">
    <source>
        <dbReference type="ARBA" id="ARBA00022833"/>
    </source>
</evidence>
<dbReference type="AlphaFoldDB" id="A0A9L0JX95"/>
<dbReference type="Gene3D" id="4.10.1060.10">
    <property type="entry name" value="Zinc finger, RanBP2-type"/>
    <property type="match status" value="1"/>
</dbReference>
<keyword evidence="6" id="KW-0175">Coiled coil</keyword>
<evidence type="ECO:0000256" key="7">
    <source>
        <dbReference type="SAM" id="MobiDB-lite"/>
    </source>
</evidence>
<feature type="coiled-coil region" evidence="6">
    <location>
        <begin position="104"/>
        <end position="149"/>
    </location>
</feature>
<dbReference type="GO" id="GO:0008270">
    <property type="term" value="F:zinc ion binding"/>
    <property type="evidence" value="ECO:0007669"/>
    <property type="project" value="UniProtKB-KW"/>
</dbReference>
<reference evidence="9" key="2">
    <citation type="submission" date="2025-08" db="UniProtKB">
        <authorList>
            <consortium name="Ensembl"/>
        </authorList>
    </citation>
    <scope>IDENTIFICATION</scope>
</reference>
<feature type="region of interest" description="Disordered" evidence="7">
    <location>
        <begin position="298"/>
        <end position="351"/>
    </location>
</feature>
<dbReference type="InterPro" id="IPR028193">
    <property type="entry name" value="TEX13A-D_N"/>
</dbReference>
<evidence type="ECO:0000313" key="9">
    <source>
        <dbReference type="Ensembl" id="ENSEASP00005054667.1"/>
    </source>
</evidence>
<keyword evidence="10" id="KW-1185">Reference proteome</keyword>
<evidence type="ECO:0000256" key="2">
    <source>
        <dbReference type="ARBA" id="ARBA00022723"/>
    </source>
</evidence>
<evidence type="ECO:0000256" key="5">
    <source>
        <dbReference type="PROSITE-ProRule" id="PRU00322"/>
    </source>
</evidence>
<dbReference type="InterPro" id="IPR036443">
    <property type="entry name" value="Znf_RanBP2_sf"/>
</dbReference>
<sequence>MALKPDDPCGGFQHGEVVAFINEKIARHEKGLEFYLENISLSWEEVEDKLRAILEDSAVPSEAKEACAWSGLALGVRFTCRQGQLQERRVQWLQDFTKLHKSTAEDLTSELKKLTAQQEMERKEAAFRLRQTQANLAEMRKERDLLKWKLLRAELWSPREQVAAGPGLATASGAGTEGAGEKEQEIGAAAASTATVAGAIGGGGRQEKDEEREEATKELGGGLLQVLGAVKQNNYPSGRQREGALRSVETAMFYFSETLKPGSTVSPAPLPVQLPASFTYPFSRPLLPFPESATASPPAAMFTAGAPSQTAPHWGPSSVTLGSNGAQGREPQSQRDRRDFDAHQQRRPPVFRRPGDWDCPWCKAVNFSRRETCFRCGRGIWLQNP</sequence>
<accession>A0A9L0JX95</accession>
<feature type="domain" description="RanBP2-type" evidence="8">
    <location>
        <begin position="353"/>
        <end position="377"/>
    </location>
</feature>
<dbReference type="PANTHER" id="PTHR23111">
    <property type="entry name" value="ZINC FINGER PROTEIN"/>
    <property type="match status" value="1"/>
</dbReference>
<evidence type="ECO:0000256" key="3">
    <source>
        <dbReference type="ARBA" id="ARBA00022771"/>
    </source>
</evidence>
<evidence type="ECO:0000259" key="8">
    <source>
        <dbReference type="PROSITE" id="PS50199"/>
    </source>
</evidence>
<dbReference type="SUPFAM" id="SSF90209">
    <property type="entry name" value="Ran binding protein zinc finger-like"/>
    <property type="match status" value="1"/>
</dbReference>
<reference evidence="9 10" key="1">
    <citation type="journal article" date="2020" name="Nat. Commun.">
        <title>Donkey genomes provide new insights into domestication and selection for coat color.</title>
        <authorList>
            <person name="Wang"/>
            <person name="C."/>
            <person name="Li"/>
            <person name="H."/>
            <person name="Guo"/>
            <person name="Y."/>
            <person name="Huang"/>
            <person name="J."/>
            <person name="Sun"/>
            <person name="Y."/>
            <person name="Min"/>
            <person name="J."/>
            <person name="Wang"/>
            <person name="J."/>
            <person name="Fang"/>
            <person name="X."/>
            <person name="Zhao"/>
            <person name="Z."/>
            <person name="Wang"/>
            <person name="S."/>
            <person name="Zhang"/>
            <person name="Y."/>
            <person name="Liu"/>
            <person name="Q."/>
            <person name="Jiang"/>
            <person name="Q."/>
            <person name="Wang"/>
            <person name="X."/>
            <person name="Guo"/>
            <person name="Y."/>
            <person name="Yang"/>
            <person name="C."/>
            <person name="Wang"/>
            <person name="Y."/>
            <person name="Tian"/>
            <person name="F."/>
            <person name="Zhuang"/>
            <person name="G."/>
            <person name="Fan"/>
            <person name="Y."/>
            <person name="Gao"/>
            <person name="Q."/>
            <person name="Li"/>
            <person name="Y."/>
            <person name="Ju"/>
            <person name="Z."/>
            <person name="Li"/>
            <person name="J."/>
            <person name="Li"/>
            <person name="R."/>
            <person name="Hou"/>
            <person name="M."/>
            <person name="Yang"/>
            <person name="G."/>
            <person name="Liu"/>
            <person name="G."/>
            <person name="Liu"/>
            <person name="W."/>
            <person name="Guo"/>
            <person name="J."/>
            <person name="Pan"/>
            <person name="S."/>
            <person name="Fan"/>
            <person name="G."/>
            <person name="Zhang"/>
            <person name="W."/>
            <person name="Zhang"/>
            <person name="R."/>
            <person name="Yu"/>
            <person name="J."/>
            <person name="Zhang"/>
            <person name="X."/>
            <person name="Yin"/>
            <person name="Q."/>
            <person name="Ji"/>
            <person name="C."/>
            <person name="Jin"/>
            <person name="Y."/>
            <person name="Yue"/>
            <person name="G."/>
            <person name="Liu"/>
            <person name="M."/>
            <person name="Xu"/>
            <person name="J."/>
            <person name="Liu"/>
            <person name="S."/>
            <person name="Jordana"/>
            <person name="J."/>
            <person name="Noce"/>
            <person name="A."/>
            <person name="Amills"/>
            <person name="M."/>
            <person name="Wu"/>
            <person name="D.D."/>
            <person name="Li"/>
            <person name="S."/>
            <person name="Zhou"/>
            <person name="X. and Zhong"/>
            <person name="J."/>
        </authorList>
    </citation>
    <scope>NUCLEOTIDE SEQUENCE [LARGE SCALE GENOMIC DNA]</scope>
</reference>
<gene>
    <name evidence="9" type="primary">TEX13A</name>
</gene>
<proteinExistence type="inferred from homology"/>
<protein>
    <submittedName>
        <fullName evidence="9">Testis expressed 13A</fullName>
    </submittedName>
</protein>
<dbReference type="CTD" id="56157"/>
<dbReference type="Proteomes" id="UP000694387">
    <property type="component" value="Chromosome X"/>
</dbReference>
<evidence type="ECO:0000256" key="6">
    <source>
        <dbReference type="SAM" id="Coils"/>
    </source>
</evidence>
<dbReference type="GeneTree" id="ENSGT00940000161342"/>
<dbReference type="GeneID" id="123282595"/>
<reference evidence="9" key="3">
    <citation type="submission" date="2025-09" db="UniProtKB">
        <authorList>
            <consortium name="Ensembl"/>
        </authorList>
    </citation>
    <scope>IDENTIFICATION</scope>
</reference>
<dbReference type="InterPro" id="IPR001876">
    <property type="entry name" value="Znf_RanBP2"/>
</dbReference>
<dbReference type="PANTHER" id="PTHR23111:SF64">
    <property type="entry name" value="TESTIS-EXPRESSED PROTEIN 13A"/>
    <property type="match status" value="1"/>
</dbReference>